<dbReference type="GO" id="GO:0009103">
    <property type="term" value="P:lipopolysaccharide biosynthetic process"/>
    <property type="evidence" value="ECO:0007669"/>
    <property type="project" value="UniProtKB-KW"/>
</dbReference>
<proteinExistence type="predicted"/>
<evidence type="ECO:0000313" key="10">
    <source>
        <dbReference type="EMBL" id="KIC94205.1"/>
    </source>
</evidence>
<evidence type="ECO:0000256" key="2">
    <source>
        <dbReference type="ARBA" id="ARBA00022676"/>
    </source>
</evidence>
<organism evidence="10 11">
    <name type="scientific">Flavihumibacter solisilvae</name>
    <dbReference type="NCBI Taxonomy" id="1349421"/>
    <lineage>
        <taxon>Bacteria</taxon>
        <taxon>Pseudomonadati</taxon>
        <taxon>Bacteroidota</taxon>
        <taxon>Chitinophagia</taxon>
        <taxon>Chitinophagales</taxon>
        <taxon>Chitinophagaceae</taxon>
        <taxon>Flavihumibacter</taxon>
    </lineage>
</organism>
<dbReference type="RefSeq" id="WP_039140921.1">
    <property type="nucleotide sequence ID" value="NZ_JSVC01000015.1"/>
</dbReference>
<keyword evidence="5" id="KW-0448">Lipopolysaccharide biosynthesis</keyword>
<evidence type="ECO:0000256" key="5">
    <source>
        <dbReference type="ARBA" id="ARBA00022985"/>
    </source>
</evidence>
<protein>
    <submittedName>
        <fullName evidence="10">Family 2 glycosyl transferase</fullName>
    </submittedName>
</protein>
<keyword evidence="2" id="KW-0328">Glycosyltransferase</keyword>
<dbReference type="InterPro" id="IPR001173">
    <property type="entry name" value="Glyco_trans_2-like"/>
</dbReference>
<reference evidence="10 11" key="1">
    <citation type="submission" date="2014-11" db="EMBL/GenBank/DDBJ databases">
        <title>Genome sequence of Flavihumibacter solisilvae 3-3.</title>
        <authorList>
            <person name="Zhou G."/>
            <person name="Li M."/>
            <person name="Wang G."/>
        </authorList>
    </citation>
    <scope>NUCLEOTIDE SEQUENCE [LARGE SCALE GENOMIC DNA]</scope>
    <source>
        <strain evidence="10 11">3-3</strain>
    </source>
</reference>
<evidence type="ECO:0000313" key="11">
    <source>
        <dbReference type="Proteomes" id="UP000031408"/>
    </source>
</evidence>
<dbReference type="STRING" id="1349421.OI18_13510"/>
<feature type="transmembrane region" description="Helical" evidence="8">
    <location>
        <begin position="230"/>
        <end position="252"/>
    </location>
</feature>
<evidence type="ECO:0000256" key="3">
    <source>
        <dbReference type="ARBA" id="ARBA00022679"/>
    </source>
</evidence>
<dbReference type="GO" id="GO:0016757">
    <property type="term" value="F:glycosyltransferase activity"/>
    <property type="evidence" value="ECO:0007669"/>
    <property type="project" value="UniProtKB-KW"/>
</dbReference>
<accession>A0A0C1IJ21</accession>
<dbReference type="OrthoDB" id="9807778at2"/>
<dbReference type="InterPro" id="IPR029044">
    <property type="entry name" value="Nucleotide-diphossugar_trans"/>
</dbReference>
<dbReference type="Proteomes" id="UP000031408">
    <property type="component" value="Unassembled WGS sequence"/>
</dbReference>
<keyword evidence="4 8" id="KW-0812">Transmembrane</keyword>
<feature type="transmembrane region" description="Helical" evidence="8">
    <location>
        <begin position="264"/>
        <end position="284"/>
    </location>
</feature>
<dbReference type="AlphaFoldDB" id="A0A0C1IJ21"/>
<gene>
    <name evidence="10" type="ORF">OI18_13510</name>
</gene>
<evidence type="ECO:0000256" key="4">
    <source>
        <dbReference type="ARBA" id="ARBA00022692"/>
    </source>
</evidence>
<dbReference type="GO" id="GO:0005886">
    <property type="term" value="C:plasma membrane"/>
    <property type="evidence" value="ECO:0007669"/>
    <property type="project" value="TreeGrafter"/>
</dbReference>
<feature type="domain" description="Glycosyltransferase 2-like" evidence="9">
    <location>
        <begin position="4"/>
        <end position="164"/>
    </location>
</feature>
<dbReference type="CDD" id="cd04187">
    <property type="entry name" value="DPM1_like_bac"/>
    <property type="match status" value="1"/>
</dbReference>
<comment type="caution">
    <text evidence="10">The sequence shown here is derived from an EMBL/GenBank/DDBJ whole genome shotgun (WGS) entry which is preliminary data.</text>
</comment>
<evidence type="ECO:0000256" key="7">
    <source>
        <dbReference type="ARBA" id="ARBA00023136"/>
    </source>
</evidence>
<keyword evidence="6 8" id="KW-1133">Transmembrane helix</keyword>
<dbReference type="Gene3D" id="3.90.550.10">
    <property type="entry name" value="Spore Coat Polysaccharide Biosynthesis Protein SpsA, Chain A"/>
    <property type="match status" value="1"/>
</dbReference>
<keyword evidence="3 10" id="KW-0808">Transferase</keyword>
<keyword evidence="11" id="KW-1185">Reference proteome</keyword>
<evidence type="ECO:0000256" key="1">
    <source>
        <dbReference type="ARBA" id="ARBA00022475"/>
    </source>
</evidence>
<dbReference type="EMBL" id="JSVC01000015">
    <property type="protein sequence ID" value="KIC94205.1"/>
    <property type="molecule type" value="Genomic_DNA"/>
</dbReference>
<keyword evidence="1" id="KW-1003">Cell membrane</keyword>
<name>A0A0C1IJ21_9BACT</name>
<sequence>MKLSLVIALYNEAGNILPLLHNIVEALDSVSYELILVDDGSTDGSADIIQRHLLPCIKLVRLRKNYGQSAAMAAGIEAAAGEFIVTMDADLQNDPADIPMMLEVLLRGKWDVVAGIRKHRKDGLLLRKIPSNIANRLIRNSTGILLHDYGCTLKIFRREFARNLGLYGHLHRFIPVLAAVQGARMTEVEVRHHPRVSGQSKYGMGRSVLVISDLIFILFLQKYFQRPMHIFGPIGLMMFLTGSVMSLYLLMLKIGGERIGQRPLLVISVMLILAGLQFVFFGIITEILMRTYYESQHKRSYHVREVVTYNAVLT</sequence>
<dbReference type="SUPFAM" id="SSF53448">
    <property type="entry name" value="Nucleotide-diphospho-sugar transferases"/>
    <property type="match status" value="1"/>
</dbReference>
<dbReference type="Pfam" id="PF00535">
    <property type="entry name" value="Glycos_transf_2"/>
    <property type="match status" value="1"/>
</dbReference>
<dbReference type="PANTHER" id="PTHR48090">
    <property type="entry name" value="UNDECAPRENYL-PHOSPHATE 4-DEOXY-4-FORMAMIDO-L-ARABINOSE TRANSFERASE-RELATED"/>
    <property type="match status" value="1"/>
</dbReference>
<dbReference type="PANTHER" id="PTHR48090:SF3">
    <property type="entry name" value="UNDECAPRENYL-PHOSPHATE 4-DEOXY-4-FORMAMIDO-L-ARABINOSE TRANSFERASE"/>
    <property type="match status" value="1"/>
</dbReference>
<dbReference type="InterPro" id="IPR050256">
    <property type="entry name" value="Glycosyltransferase_2"/>
</dbReference>
<evidence type="ECO:0000256" key="8">
    <source>
        <dbReference type="SAM" id="Phobius"/>
    </source>
</evidence>
<keyword evidence="7 8" id="KW-0472">Membrane</keyword>
<evidence type="ECO:0000256" key="6">
    <source>
        <dbReference type="ARBA" id="ARBA00022989"/>
    </source>
</evidence>
<evidence type="ECO:0000259" key="9">
    <source>
        <dbReference type="Pfam" id="PF00535"/>
    </source>
</evidence>